<dbReference type="Gene3D" id="3.10.28.10">
    <property type="entry name" value="Homing endonucleases"/>
    <property type="match status" value="1"/>
</dbReference>
<keyword evidence="3" id="KW-0255">Endonuclease</keyword>
<reference evidence="3" key="1">
    <citation type="journal article" date="2009" name="Genetics">
        <title>The a2 mating-type locus genes lga2 and rga2 direct uniparental mitochondrial DNA (mtDNA) inheritance and constrain mtDNA recombination during sexual development of Ustilago maydis.</title>
        <authorList>
            <person name="Fedler M."/>
            <person name="Luh K.S."/>
            <person name="Stelter K."/>
            <person name="Nieto-Jacobo F."/>
            <person name="Basse C.W."/>
        </authorList>
    </citation>
    <scope>NUCLEOTIDE SEQUENCE</scope>
    <source>
        <strain evidence="4">BUB7</strain>
        <strain evidence="3">FB1</strain>
        <strain evidence="5">MF14</strain>
        <strain evidence="6">SRX1</strain>
        <strain evidence="7">SRX3</strain>
    </source>
</reference>
<dbReference type="SUPFAM" id="SSF55608">
    <property type="entry name" value="Homing endonucleases"/>
    <property type="match status" value="1"/>
</dbReference>
<dbReference type="EMBL" id="EU921800">
    <property type="protein sequence ID" value="ACL27277.1"/>
    <property type="molecule type" value="Genomic_DNA"/>
</dbReference>
<keyword evidence="3" id="KW-0378">Hydrolase</keyword>
<dbReference type="InterPro" id="IPR004860">
    <property type="entry name" value="LAGLIDADG_dom"/>
</dbReference>
<name>C9W158_MYCMD</name>
<comment type="function">
    <text evidence="1">Mitochondrial DNA endonuclease involved in intron homing.</text>
</comment>
<evidence type="ECO:0000313" key="3">
    <source>
        <dbReference type="EMBL" id="ACL27277.1"/>
    </source>
</evidence>
<feature type="domain" description="Homing endonuclease LAGLIDADG" evidence="2">
    <location>
        <begin position="3"/>
        <end position="38"/>
    </location>
</feature>
<evidence type="ECO:0000256" key="1">
    <source>
        <dbReference type="ARBA" id="ARBA00002670"/>
    </source>
</evidence>
<evidence type="ECO:0000259" key="2">
    <source>
        <dbReference type="Pfam" id="PF03161"/>
    </source>
</evidence>
<protein>
    <submittedName>
        <fullName evidence="3">Putative LAGLIDADG endonuclease</fullName>
    </submittedName>
</protein>
<dbReference type="EMBL" id="EU921802">
    <property type="protein sequence ID" value="ACL27283.1"/>
    <property type="molecule type" value="Genomic_DNA"/>
</dbReference>
<geneLocation type="mitochondrion" evidence="3"/>
<gene>
    <name evidence="3" type="primary">hegI2</name>
</gene>
<dbReference type="AlphaFoldDB" id="C9W158"/>
<dbReference type="Pfam" id="PF03161">
    <property type="entry name" value="LAGLIDADG_2"/>
    <property type="match status" value="1"/>
</dbReference>
<proteinExistence type="predicted"/>
<dbReference type="GO" id="GO:0004519">
    <property type="term" value="F:endonuclease activity"/>
    <property type="evidence" value="ECO:0007669"/>
    <property type="project" value="UniProtKB-KW"/>
</dbReference>
<evidence type="ECO:0000313" key="4">
    <source>
        <dbReference type="EMBL" id="ACL27280.1"/>
    </source>
</evidence>
<dbReference type="EMBL" id="EU921808">
    <property type="protein sequence ID" value="ACL27295.1"/>
    <property type="molecule type" value="Genomic_DNA"/>
</dbReference>
<organism evidence="3">
    <name type="scientific">Mycosarcoma maydis</name>
    <name type="common">Corn smut fungus</name>
    <name type="synonym">Ustilago maydis</name>
    <dbReference type="NCBI Taxonomy" id="5270"/>
    <lineage>
        <taxon>Eukaryota</taxon>
        <taxon>Fungi</taxon>
        <taxon>Dikarya</taxon>
        <taxon>Basidiomycota</taxon>
        <taxon>Ustilaginomycotina</taxon>
        <taxon>Ustilaginomycetes</taxon>
        <taxon>Ustilaginales</taxon>
        <taxon>Ustilaginaceae</taxon>
        <taxon>Mycosarcoma</taxon>
    </lineage>
</organism>
<keyword evidence="3" id="KW-0496">Mitochondrion</keyword>
<dbReference type="EMBL" id="EU921801">
    <property type="protein sequence ID" value="ACL27280.1"/>
    <property type="molecule type" value="Genomic_DNA"/>
</dbReference>
<accession>C9W158</accession>
<keyword evidence="3" id="KW-0540">Nuclease</keyword>
<evidence type="ECO:0000313" key="6">
    <source>
        <dbReference type="EMBL" id="ACL27290.1"/>
    </source>
</evidence>
<sequence length="43" mass="4840">MVLNDKVYENISPQTLACWFMDDGGMNGSHSHGLQFRVSVILK</sequence>
<evidence type="ECO:0000313" key="5">
    <source>
        <dbReference type="EMBL" id="ACL27283.1"/>
    </source>
</evidence>
<evidence type="ECO:0000313" key="7">
    <source>
        <dbReference type="EMBL" id="ACL27295.1"/>
    </source>
</evidence>
<dbReference type="InterPro" id="IPR027434">
    <property type="entry name" value="Homing_endonucl"/>
</dbReference>
<dbReference type="EMBL" id="EU921806">
    <property type="protein sequence ID" value="ACL27290.1"/>
    <property type="molecule type" value="Genomic_DNA"/>
</dbReference>